<feature type="domain" description="DDE-1" evidence="2">
    <location>
        <begin position="213"/>
        <end position="338"/>
    </location>
</feature>
<dbReference type="InterPro" id="IPR013083">
    <property type="entry name" value="Znf_RING/FYVE/PHD"/>
</dbReference>
<dbReference type="OrthoDB" id="6626593at2759"/>
<evidence type="ECO:0000256" key="1">
    <source>
        <dbReference type="ARBA" id="ARBA00004123"/>
    </source>
</evidence>
<comment type="subcellular location">
    <subcellularLocation>
        <location evidence="1">Nucleus</location>
    </subcellularLocation>
</comment>
<dbReference type="Pfam" id="PF03184">
    <property type="entry name" value="DDE_1"/>
    <property type="match status" value="1"/>
</dbReference>
<protein>
    <recommendedName>
        <fullName evidence="6">Tigger transposable element-derived protein 6-like</fullName>
    </recommendedName>
</protein>
<dbReference type="SUPFAM" id="SSF46689">
    <property type="entry name" value="Homeodomain-like"/>
    <property type="match status" value="1"/>
</dbReference>
<dbReference type="Proteomes" id="UP000478052">
    <property type="component" value="Unassembled WGS sequence"/>
</dbReference>
<keyword evidence="5" id="KW-1185">Reference proteome</keyword>
<dbReference type="InterPro" id="IPR004875">
    <property type="entry name" value="DDE_SF_endonuclease_dom"/>
</dbReference>
<dbReference type="InterPro" id="IPR050863">
    <property type="entry name" value="CenT-Element_Derived"/>
</dbReference>
<accession>A0A6G0VPY7</accession>
<dbReference type="InterPro" id="IPR036397">
    <property type="entry name" value="RNaseH_sf"/>
</dbReference>
<dbReference type="PANTHER" id="PTHR19303">
    <property type="entry name" value="TRANSPOSON"/>
    <property type="match status" value="1"/>
</dbReference>
<evidence type="ECO:0008006" key="6">
    <source>
        <dbReference type="Google" id="ProtNLM"/>
    </source>
</evidence>
<organism evidence="4 5">
    <name type="scientific">Aphis craccivora</name>
    <name type="common">Cowpea aphid</name>
    <dbReference type="NCBI Taxonomy" id="307492"/>
    <lineage>
        <taxon>Eukaryota</taxon>
        <taxon>Metazoa</taxon>
        <taxon>Ecdysozoa</taxon>
        <taxon>Arthropoda</taxon>
        <taxon>Hexapoda</taxon>
        <taxon>Insecta</taxon>
        <taxon>Pterygota</taxon>
        <taxon>Neoptera</taxon>
        <taxon>Paraneoptera</taxon>
        <taxon>Hemiptera</taxon>
        <taxon>Sternorrhyncha</taxon>
        <taxon>Aphidomorpha</taxon>
        <taxon>Aphidoidea</taxon>
        <taxon>Aphididae</taxon>
        <taxon>Aphidini</taxon>
        <taxon>Aphis</taxon>
        <taxon>Aphis</taxon>
    </lineage>
</organism>
<sequence length="635" mass="71914">MPRSYQRKTTIGGWSEKSLKAAVDLVLKKKLSMRKAADSFDIPFSTLQKRIKTKNFGPPSLGCTPIFTKEQEYDMAEHIKSLAKLFYGLTPLQLRQAAYDYAERNNIQHNFNKELKLAGIDWYYNFIRRNPSVTIRKPEATSISRITAFNKEEVTLFFDNLESLMEKYKFTATTIFNMDETGISTVQDPGNILAPKGQKRVGSITSWERGKNVTVICAISASGSYIPPVFIFPRKRMDSKLTRNGPPGALYECSKNGWTNDEIFLVWLKHFSDNCNSTAEKPVLLILDNHGSHITLAAFQYCRDNHIVMLSLPPHSSHRMQPLDVTFFGPLKAAYRRECDFFMKSKAMVKITPYDISDIFNRAYSNVASIQKGVSGFSATGIYPLNPNIFSDEDFYAANTFCQNDINQNNDIITVNQNIQNLTDSTQELQQSMASTSHQYPTTSNMSPSVIIPAVQGTPSSRNSSVTIEEISPVPKTLPSKVIRRKAAKQHSTIITASPMKDKLIDRERKRQMKKSKEESGKIKKKQILKKPTVSVLKRKKITKRKLLDELNATHDSNLSTSDTDTDILQICDDNSDDDVDDGTEICLICEERGKDEVWYRCTNCGFWVHAECSDADSPTNYVCDICNRRLRMSS</sequence>
<evidence type="ECO:0000313" key="4">
    <source>
        <dbReference type="EMBL" id="KAF0705328.1"/>
    </source>
</evidence>
<dbReference type="Gene3D" id="1.10.10.60">
    <property type="entry name" value="Homeodomain-like"/>
    <property type="match status" value="1"/>
</dbReference>
<reference evidence="4 5" key="1">
    <citation type="submission" date="2019-08" db="EMBL/GenBank/DDBJ databases">
        <title>Whole genome of Aphis craccivora.</title>
        <authorList>
            <person name="Voronova N.V."/>
            <person name="Shulinski R.S."/>
            <person name="Bandarenka Y.V."/>
            <person name="Zhorov D.G."/>
            <person name="Warner D."/>
        </authorList>
    </citation>
    <scope>NUCLEOTIDE SEQUENCE [LARGE SCALE GENOMIC DNA]</scope>
    <source>
        <strain evidence="4">180601</strain>
        <tissue evidence="4">Whole Body</tissue>
    </source>
</reference>
<name>A0A6G0VPY7_APHCR</name>
<dbReference type="EMBL" id="VUJU01013277">
    <property type="protein sequence ID" value="KAF0705328.1"/>
    <property type="molecule type" value="Genomic_DNA"/>
</dbReference>
<dbReference type="PANTHER" id="PTHR19303:SF71">
    <property type="entry name" value="ZINC FINGER PHD-TYPE DOMAIN-CONTAINING PROTEIN"/>
    <property type="match status" value="1"/>
</dbReference>
<dbReference type="InterPro" id="IPR009057">
    <property type="entry name" value="Homeodomain-like_sf"/>
</dbReference>
<dbReference type="AlphaFoldDB" id="A0A6G0VPY7"/>
<dbReference type="Pfam" id="PF05225">
    <property type="entry name" value="HTH_psq"/>
    <property type="match status" value="1"/>
</dbReference>
<dbReference type="CDD" id="cd15517">
    <property type="entry name" value="PHD_TCF19_like"/>
    <property type="match status" value="1"/>
</dbReference>
<dbReference type="InterPro" id="IPR007889">
    <property type="entry name" value="HTH_Psq"/>
</dbReference>
<dbReference type="SUPFAM" id="SSF57903">
    <property type="entry name" value="FYVE/PHD zinc finger"/>
    <property type="match status" value="1"/>
</dbReference>
<evidence type="ECO:0000259" key="2">
    <source>
        <dbReference type="Pfam" id="PF03184"/>
    </source>
</evidence>
<dbReference type="Gene3D" id="3.30.40.10">
    <property type="entry name" value="Zinc/RING finger domain, C3HC4 (zinc finger)"/>
    <property type="match status" value="1"/>
</dbReference>
<dbReference type="GO" id="GO:0005634">
    <property type="term" value="C:nucleus"/>
    <property type="evidence" value="ECO:0007669"/>
    <property type="project" value="UniProtKB-SubCell"/>
</dbReference>
<proteinExistence type="predicted"/>
<dbReference type="Gene3D" id="3.30.420.10">
    <property type="entry name" value="Ribonuclease H-like superfamily/Ribonuclease H"/>
    <property type="match status" value="1"/>
</dbReference>
<dbReference type="GO" id="GO:0003677">
    <property type="term" value="F:DNA binding"/>
    <property type="evidence" value="ECO:0007669"/>
    <property type="project" value="InterPro"/>
</dbReference>
<feature type="domain" description="HTH psq-type" evidence="3">
    <location>
        <begin position="17"/>
        <end position="55"/>
    </location>
</feature>
<evidence type="ECO:0000259" key="3">
    <source>
        <dbReference type="Pfam" id="PF05225"/>
    </source>
</evidence>
<comment type="caution">
    <text evidence="4">The sequence shown here is derived from an EMBL/GenBank/DDBJ whole genome shotgun (WGS) entry which is preliminary data.</text>
</comment>
<gene>
    <name evidence="4" type="ORF">FWK35_00037218</name>
</gene>
<dbReference type="InterPro" id="IPR011011">
    <property type="entry name" value="Znf_FYVE_PHD"/>
</dbReference>
<evidence type="ECO:0000313" key="5">
    <source>
        <dbReference type="Proteomes" id="UP000478052"/>
    </source>
</evidence>